<keyword evidence="3 5" id="KW-1133">Transmembrane helix</keyword>
<evidence type="ECO:0000256" key="1">
    <source>
        <dbReference type="ARBA" id="ARBA00004141"/>
    </source>
</evidence>
<feature type="transmembrane region" description="Helical" evidence="5">
    <location>
        <begin position="92"/>
        <end position="116"/>
    </location>
</feature>
<proteinExistence type="predicted"/>
<evidence type="ECO:0000256" key="5">
    <source>
        <dbReference type="SAM" id="Phobius"/>
    </source>
</evidence>
<dbReference type="Gene3D" id="1.20.1530.20">
    <property type="match status" value="1"/>
</dbReference>
<evidence type="ECO:0000256" key="4">
    <source>
        <dbReference type="ARBA" id="ARBA00023136"/>
    </source>
</evidence>
<gene>
    <name evidence="6" type="ORF">MRX98_01290</name>
</gene>
<feature type="transmembrane region" description="Helical" evidence="5">
    <location>
        <begin position="257"/>
        <end position="278"/>
    </location>
</feature>
<dbReference type="GO" id="GO:0016020">
    <property type="term" value="C:membrane"/>
    <property type="evidence" value="ECO:0007669"/>
    <property type="project" value="UniProtKB-SubCell"/>
</dbReference>
<reference evidence="6" key="1">
    <citation type="submission" date="2022-04" db="EMBL/GenBank/DDBJ databases">
        <title>Desulfatitalea alkaliphila sp. nov., a novel anaerobic sulfate-reducing bacterium isolated from terrestrial mud volcano, Taman Peninsula, Russia.</title>
        <authorList>
            <person name="Khomyakova M.A."/>
            <person name="Merkel A.Y."/>
            <person name="Slobodkin A.I."/>
        </authorList>
    </citation>
    <scope>NUCLEOTIDE SEQUENCE</scope>
    <source>
        <strain evidence="6">M08but</strain>
    </source>
</reference>
<dbReference type="EMBL" id="JALJRB010000001">
    <property type="protein sequence ID" value="MCJ8499193.1"/>
    <property type="molecule type" value="Genomic_DNA"/>
</dbReference>
<feature type="transmembrane region" description="Helical" evidence="5">
    <location>
        <begin position="167"/>
        <end position="185"/>
    </location>
</feature>
<sequence length="294" mass="30804">MNILLLIVPILMLLMFSLGLDLRPADFARVVRGPRAALIGLTAQMFGLPLVAFLVAALLGLPPVLAVGLVLLAACPGGASSNAFTMLARGDVALSVSLTAVTSVMTVLTIPMVVNLAMGHWMTTDAGLRLPLGPVLGQNAVTILLPIGAGMLLRTRRAKLADRWGDLLRKAALPLLLVMIAIFMVQQRAVLLAGVTTVALATLLLIAATMALGAFLGWAGRLRETARRAILIEVGMQNAAQAMAVAASPFLLADGAYAIPAVVYAVTMNGVLLGYLAWLRHRAPKLGMLYGCRG</sequence>
<dbReference type="InterPro" id="IPR002657">
    <property type="entry name" value="BilAc:Na_symport/Acr3"/>
</dbReference>
<feature type="transmembrane region" description="Helical" evidence="5">
    <location>
        <begin position="191"/>
        <end position="218"/>
    </location>
</feature>
<feature type="transmembrane region" description="Helical" evidence="5">
    <location>
        <begin position="230"/>
        <end position="251"/>
    </location>
</feature>
<dbReference type="Pfam" id="PF01758">
    <property type="entry name" value="SBF"/>
    <property type="match status" value="1"/>
</dbReference>
<feature type="transmembrane region" description="Helical" evidence="5">
    <location>
        <begin position="43"/>
        <end position="72"/>
    </location>
</feature>
<dbReference type="PANTHER" id="PTHR10361:SF24">
    <property type="entry name" value="P3 PROTEIN"/>
    <property type="match status" value="1"/>
</dbReference>
<accession>A0AA41R4L0</accession>
<dbReference type="AlphaFoldDB" id="A0AA41R4L0"/>
<evidence type="ECO:0000313" key="6">
    <source>
        <dbReference type="EMBL" id="MCJ8499193.1"/>
    </source>
</evidence>
<dbReference type="PANTHER" id="PTHR10361">
    <property type="entry name" value="SODIUM-BILE ACID COTRANSPORTER"/>
    <property type="match status" value="1"/>
</dbReference>
<comment type="caution">
    <text evidence="6">The sequence shown here is derived from an EMBL/GenBank/DDBJ whole genome shotgun (WGS) entry which is preliminary data.</text>
</comment>
<dbReference type="InterPro" id="IPR038770">
    <property type="entry name" value="Na+/solute_symporter_sf"/>
</dbReference>
<dbReference type="Proteomes" id="UP001165427">
    <property type="component" value="Unassembled WGS sequence"/>
</dbReference>
<organism evidence="6 7">
    <name type="scientific">Desulfatitalea alkaliphila</name>
    <dbReference type="NCBI Taxonomy" id="2929485"/>
    <lineage>
        <taxon>Bacteria</taxon>
        <taxon>Pseudomonadati</taxon>
        <taxon>Thermodesulfobacteriota</taxon>
        <taxon>Desulfobacteria</taxon>
        <taxon>Desulfobacterales</taxon>
        <taxon>Desulfosarcinaceae</taxon>
        <taxon>Desulfatitalea</taxon>
    </lineage>
</organism>
<name>A0AA41R4L0_9BACT</name>
<dbReference type="RefSeq" id="WP_246902331.1">
    <property type="nucleotide sequence ID" value="NZ_JALJRB010000001.1"/>
</dbReference>
<dbReference type="InterPro" id="IPR004710">
    <property type="entry name" value="Bilac:Na_transpt"/>
</dbReference>
<evidence type="ECO:0000256" key="2">
    <source>
        <dbReference type="ARBA" id="ARBA00022692"/>
    </source>
</evidence>
<evidence type="ECO:0000313" key="7">
    <source>
        <dbReference type="Proteomes" id="UP001165427"/>
    </source>
</evidence>
<keyword evidence="4 5" id="KW-0472">Membrane</keyword>
<evidence type="ECO:0000256" key="3">
    <source>
        <dbReference type="ARBA" id="ARBA00022989"/>
    </source>
</evidence>
<protein>
    <submittedName>
        <fullName evidence="6">Bile acid:sodium symporter family protein</fullName>
    </submittedName>
</protein>
<keyword evidence="7" id="KW-1185">Reference proteome</keyword>
<comment type="subcellular location">
    <subcellularLocation>
        <location evidence="1">Membrane</location>
        <topology evidence="1">Multi-pass membrane protein</topology>
    </subcellularLocation>
</comment>
<feature type="transmembrane region" description="Helical" evidence="5">
    <location>
        <begin position="136"/>
        <end position="155"/>
    </location>
</feature>
<keyword evidence="2 5" id="KW-0812">Transmembrane</keyword>